<evidence type="ECO:0000256" key="1">
    <source>
        <dbReference type="ARBA" id="ARBA00004651"/>
    </source>
</evidence>
<dbReference type="EMBL" id="MG204664">
    <property type="protein sequence ID" value="AXX83030.1"/>
    <property type="molecule type" value="mRNA"/>
</dbReference>
<keyword evidence="5 10" id="KW-0552">Olfaction</keyword>
<feature type="transmembrane region" description="Helical" evidence="10">
    <location>
        <begin position="258"/>
        <end position="278"/>
    </location>
</feature>
<feature type="transmembrane region" description="Helical" evidence="10">
    <location>
        <begin position="290"/>
        <end position="309"/>
    </location>
</feature>
<comment type="similarity">
    <text evidence="10">Belongs to the insect chemoreceptor superfamily. Heteromeric odorant receptor channel (TC 1.A.69) family.</text>
</comment>
<keyword evidence="4 10" id="KW-0812">Transmembrane</keyword>
<dbReference type="GO" id="GO:0007165">
    <property type="term" value="P:signal transduction"/>
    <property type="evidence" value="ECO:0007669"/>
    <property type="project" value="UniProtKB-KW"/>
</dbReference>
<comment type="subcellular location">
    <subcellularLocation>
        <location evidence="1 10">Cell membrane</location>
        <topology evidence="1 10">Multi-pass membrane protein</topology>
    </subcellularLocation>
</comment>
<evidence type="ECO:0000256" key="9">
    <source>
        <dbReference type="ARBA" id="ARBA00023224"/>
    </source>
</evidence>
<dbReference type="PANTHER" id="PTHR21137:SF35">
    <property type="entry name" value="ODORANT RECEPTOR 19A-RELATED"/>
    <property type="match status" value="1"/>
</dbReference>
<feature type="transmembrane region" description="Helical" evidence="10">
    <location>
        <begin position="31"/>
        <end position="49"/>
    </location>
</feature>
<dbReference type="AlphaFoldDB" id="A0A385H5Y0"/>
<keyword evidence="2" id="KW-1003">Cell membrane</keyword>
<gene>
    <name evidence="11" type="primary">OR29</name>
</gene>
<organism evidence="11">
    <name type="scientific">Yemma signatus</name>
    <dbReference type="NCBI Taxonomy" id="300820"/>
    <lineage>
        <taxon>Eukaryota</taxon>
        <taxon>Metazoa</taxon>
        <taxon>Ecdysozoa</taxon>
        <taxon>Arthropoda</taxon>
        <taxon>Hexapoda</taxon>
        <taxon>Insecta</taxon>
        <taxon>Pterygota</taxon>
        <taxon>Neoptera</taxon>
        <taxon>Paraneoptera</taxon>
        <taxon>Hemiptera</taxon>
        <taxon>Heteroptera</taxon>
        <taxon>Panheteroptera</taxon>
        <taxon>Pentatomomorpha</taxon>
        <taxon>Lygaeoidea</taxon>
        <taxon>Berytidae</taxon>
        <taxon>Yemma</taxon>
    </lineage>
</organism>
<reference evidence="11" key="1">
    <citation type="submission" date="2017-10" db="EMBL/GenBank/DDBJ databases">
        <authorList>
            <person name="Banno H."/>
            <person name="Chua N.-H."/>
        </authorList>
    </citation>
    <scope>NUCLEOTIDE SEQUENCE</scope>
</reference>
<sequence>MWHFPELQWMKYFGWWPAGCKTPSGTKYCRLFGYFLCFIVVYEFVPEFFSIIQAIRHGEIDVAIFNISQTALGLQWLIRLTTFLPNEKLLLRILAKLRDCDEKTRKVIGDEAANKSYKAREKWCRGLNIMSFMEDGCTAVWITRPLFNLILFGEKVNLIDAWTPIDTNNLPGWFAMYIVQGVHVMAALYGIIFYDTLMFVLLQMYHLQFDNLKYLLRGLKFPYRTFGPLSITSDFRFAIWLHQNIIQLGDMINDLIKYMLFFSAINSIMLICVPVYQFTQLTESSVLRPLMVFACVCFAVSILLTYCWVNNCILDESEEVLRAAYDNNWYEGSVADKRDLFLLIEVGRKKRPFGFIIQSNLELFIAIIKSAFSYYQFLDAVTS</sequence>
<comment type="caution">
    <text evidence="10">Lacks conserved residue(s) required for the propagation of feature annotation.</text>
</comment>
<dbReference type="GO" id="GO:0005886">
    <property type="term" value="C:plasma membrane"/>
    <property type="evidence" value="ECO:0007669"/>
    <property type="project" value="UniProtKB-SubCell"/>
</dbReference>
<keyword evidence="6 10" id="KW-1133">Transmembrane helix</keyword>
<keyword evidence="8 10" id="KW-0675">Receptor</keyword>
<protein>
    <recommendedName>
        <fullName evidence="10">Odorant receptor</fullName>
    </recommendedName>
</protein>
<evidence type="ECO:0000256" key="10">
    <source>
        <dbReference type="RuleBase" id="RU351113"/>
    </source>
</evidence>
<dbReference type="InterPro" id="IPR004117">
    <property type="entry name" value="7tm6_olfct_rcpt"/>
</dbReference>
<dbReference type="Pfam" id="PF02949">
    <property type="entry name" value="7tm_6"/>
    <property type="match status" value="1"/>
</dbReference>
<evidence type="ECO:0000313" key="11">
    <source>
        <dbReference type="EMBL" id="AXX83030.1"/>
    </source>
</evidence>
<accession>A0A385H5Y0</accession>
<keyword evidence="3 10" id="KW-0716">Sensory transduction</keyword>
<evidence type="ECO:0000256" key="5">
    <source>
        <dbReference type="ARBA" id="ARBA00022725"/>
    </source>
</evidence>
<name>A0A385H5Y0_9HEMI</name>
<evidence type="ECO:0000256" key="2">
    <source>
        <dbReference type="ARBA" id="ARBA00022475"/>
    </source>
</evidence>
<evidence type="ECO:0000256" key="6">
    <source>
        <dbReference type="ARBA" id="ARBA00022989"/>
    </source>
</evidence>
<keyword evidence="9 10" id="KW-0807">Transducer</keyword>
<proteinExistence type="evidence at transcript level"/>
<evidence type="ECO:0000256" key="4">
    <source>
        <dbReference type="ARBA" id="ARBA00022692"/>
    </source>
</evidence>
<dbReference type="GO" id="GO:0005549">
    <property type="term" value="F:odorant binding"/>
    <property type="evidence" value="ECO:0007669"/>
    <property type="project" value="InterPro"/>
</dbReference>
<keyword evidence="7 10" id="KW-0472">Membrane</keyword>
<evidence type="ECO:0000256" key="7">
    <source>
        <dbReference type="ARBA" id="ARBA00023136"/>
    </source>
</evidence>
<evidence type="ECO:0000256" key="3">
    <source>
        <dbReference type="ARBA" id="ARBA00022606"/>
    </source>
</evidence>
<dbReference type="GO" id="GO:0004984">
    <property type="term" value="F:olfactory receptor activity"/>
    <property type="evidence" value="ECO:0007669"/>
    <property type="project" value="InterPro"/>
</dbReference>
<evidence type="ECO:0000256" key="8">
    <source>
        <dbReference type="ARBA" id="ARBA00023170"/>
    </source>
</evidence>
<dbReference type="PANTHER" id="PTHR21137">
    <property type="entry name" value="ODORANT RECEPTOR"/>
    <property type="match status" value="1"/>
</dbReference>